<evidence type="ECO:0000313" key="2">
    <source>
        <dbReference type="Proteomes" id="UP001186047"/>
    </source>
</evidence>
<dbReference type="AlphaFoldDB" id="A0AAE4SYU8"/>
<comment type="caution">
    <text evidence="1">The sequence shown here is derived from an EMBL/GenBank/DDBJ whole genome shotgun (WGS) entry which is preliminary data.</text>
</comment>
<accession>A0AAE4SYU8</accession>
<dbReference type="Proteomes" id="UP001186047">
    <property type="component" value="Unassembled WGS sequence"/>
</dbReference>
<proteinExistence type="predicted"/>
<dbReference type="RefSeq" id="WP_179884696.1">
    <property type="nucleotide sequence ID" value="NZ_BLYG01000001.1"/>
</dbReference>
<evidence type="ECO:0000313" key="1">
    <source>
        <dbReference type="EMBL" id="MDV2632374.1"/>
    </source>
</evidence>
<dbReference type="EMBL" id="JAWHVL010000014">
    <property type="protein sequence ID" value="MDV2632374.1"/>
    <property type="molecule type" value="Genomic_DNA"/>
</dbReference>
<reference evidence="1" key="1">
    <citation type="submission" date="2023-10" db="EMBL/GenBank/DDBJ databases">
        <title>Production of high quality cheese from raw caw milk (raw cheese).</title>
        <authorList>
            <person name="Samouris G."/>
        </authorList>
    </citation>
    <scope>NUCLEOTIDE SEQUENCE</scope>
    <source>
        <strain evidence="1">M17-3</strain>
    </source>
</reference>
<gene>
    <name evidence="1" type="ORF">RZO31_05735</name>
</gene>
<name>A0AAE4SYU8_9LACT</name>
<sequence>MKNLHENFVNNKFESVEDEQLSETIGGEWLIKYPLSSIVNFAGTVFNSATGN</sequence>
<protein>
    <submittedName>
        <fullName evidence="1">Uncharacterized protein</fullName>
    </submittedName>
</protein>
<organism evidence="1 2">
    <name type="scientific">Lactococcus lactis</name>
    <dbReference type="NCBI Taxonomy" id="1358"/>
    <lineage>
        <taxon>Bacteria</taxon>
        <taxon>Bacillati</taxon>
        <taxon>Bacillota</taxon>
        <taxon>Bacilli</taxon>
        <taxon>Lactobacillales</taxon>
        <taxon>Streptococcaceae</taxon>
        <taxon>Lactococcus</taxon>
    </lineage>
</organism>